<dbReference type="EC" id="2.7.7.65" evidence="4"/>
<dbReference type="SMART" id="SM00267">
    <property type="entry name" value="GGDEF"/>
    <property type="match status" value="1"/>
</dbReference>
<reference evidence="4 5" key="1">
    <citation type="submission" date="2023-01" db="EMBL/GenBank/DDBJ databases">
        <title>Vibrio sp. KJ40-1 sp.nov, isolated from marine algae.</title>
        <authorList>
            <person name="Butt M."/>
            <person name="Kim J.M.J."/>
            <person name="Jeon C.O.C."/>
        </authorList>
    </citation>
    <scope>NUCLEOTIDE SEQUENCE [LARGE SCALE GENOMIC DNA]</scope>
    <source>
        <strain evidence="4 5">KJ40-1</strain>
    </source>
</reference>
<dbReference type="CDD" id="cd00130">
    <property type="entry name" value="PAS"/>
    <property type="match status" value="1"/>
</dbReference>
<evidence type="ECO:0000259" key="1">
    <source>
        <dbReference type="PROSITE" id="PS50112"/>
    </source>
</evidence>
<sequence>MVDIVVPLEVQEHWQKLFVSYQNVLGYEFTLCTTVKHNVYQPMVVASKSMDFIEDILEIDSFCKHVLFHHEPSEKDALIAGFKHSIGFPISWPSSSHFGVLLVLSKDRSILPEHYDLLNGIVIQIEQDLLKVVKEDQQQVDFELTNAAKKYPTPEFQNFIDSFSDHLWIKNVEGVYTHCNREVSQAWRKPVSEIIGKTDYELFDPEVAEKFIAADDEVIAAGKQTVVEECANAVNPESKTWLETIKAPVLDSLGRTVGIVGMTRNVTNRKAIEDQLLVAATVFENSVEGVIISNKDGMIIYVNKAFCEITGYVELEAIGRNPRFLKSGRHDTDFYRNIWANLINEGQWKGEIWNRRKNGEIFPELSTISVVYDDRRNICNYVAVFSDISQQKQQENDLQHMAYHDPLTDLPNRTKLTSQIEQEIYHAKRNRESFATIFIDIDHFKHINDSYGHLVGDEVLCEIASRLKNNLREVDTVSRIGGDEFVLLLPGIADVDSISIIAQKIMSVFEKPIEIGKTDPFRLTGSIGIALYPQDGNDSDLLLSNADAAMYRAKQTGRNNYAYYTEALTKESESHLKLQAALHEAIDNERFFGLPASS</sequence>
<dbReference type="SUPFAM" id="SSF55785">
    <property type="entry name" value="PYP-like sensor domain (PAS domain)"/>
    <property type="match status" value="2"/>
</dbReference>
<dbReference type="InterPro" id="IPR000160">
    <property type="entry name" value="GGDEF_dom"/>
</dbReference>
<dbReference type="InterPro" id="IPR029787">
    <property type="entry name" value="Nucleotide_cyclase"/>
</dbReference>
<keyword evidence="5" id="KW-1185">Reference proteome</keyword>
<dbReference type="SUPFAM" id="SSF55073">
    <property type="entry name" value="Nucleotide cyclase"/>
    <property type="match status" value="1"/>
</dbReference>
<keyword evidence="4" id="KW-0808">Transferase</keyword>
<dbReference type="Gene3D" id="3.30.70.270">
    <property type="match status" value="1"/>
</dbReference>
<feature type="domain" description="PAS" evidence="1">
    <location>
        <begin position="282"/>
        <end position="321"/>
    </location>
</feature>
<feature type="domain" description="PAS" evidence="1">
    <location>
        <begin position="152"/>
        <end position="222"/>
    </location>
</feature>
<feature type="domain" description="GGDEF" evidence="3">
    <location>
        <begin position="432"/>
        <end position="566"/>
    </location>
</feature>
<dbReference type="SMART" id="SM00091">
    <property type="entry name" value="PAS"/>
    <property type="match status" value="2"/>
</dbReference>
<name>A0ABT4YWC1_9VIBR</name>
<dbReference type="PANTHER" id="PTHR46663">
    <property type="entry name" value="DIGUANYLATE CYCLASE DGCT-RELATED"/>
    <property type="match status" value="1"/>
</dbReference>
<dbReference type="Pfam" id="PF00990">
    <property type="entry name" value="GGDEF"/>
    <property type="match status" value="1"/>
</dbReference>
<dbReference type="InterPro" id="IPR000014">
    <property type="entry name" value="PAS"/>
</dbReference>
<organism evidence="4 5">
    <name type="scientific">Vibrio algarum</name>
    <dbReference type="NCBI Taxonomy" id="3020714"/>
    <lineage>
        <taxon>Bacteria</taxon>
        <taxon>Pseudomonadati</taxon>
        <taxon>Pseudomonadota</taxon>
        <taxon>Gammaproteobacteria</taxon>
        <taxon>Vibrionales</taxon>
        <taxon>Vibrionaceae</taxon>
        <taxon>Vibrio</taxon>
    </lineage>
</organism>
<feature type="domain" description="PAC" evidence="2">
    <location>
        <begin position="225"/>
        <end position="278"/>
    </location>
</feature>
<dbReference type="InterPro" id="IPR043128">
    <property type="entry name" value="Rev_trsase/Diguanyl_cyclase"/>
</dbReference>
<dbReference type="PANTHER" id="PTHR46663:SF3">
    <property type="entry name" value="SLL0267 PROTEIN"/>
    <property type="match status" value="1"/>
</dbReference>
<dbReference type="Proteomes" id="UP001210678">
    <property type="component" value="Unassembled WGS sequence"/>
</dbReference>
<evidence type="ECO:0000313" key="4">
    <source>
        <dbReference type="EMBL" id="MDB1125808.1"/>
    </source>
</evidence>
<dbReference type="NCBIfam" id="TIGR00229">
    <property type="entry name" value="sensory_box"/>
    <property type="match status" value="1"/>
</dbReference>
<feature type="domain" description="PAC" evidence="2">
    <location>
        <begin position="348"/>
        <end position="400"/>
    </location>
</feature>
<dbReference type="NCBIfam" id="TIGR00254">
    <property type="entry name" value="GGDEF"/>
    <property type="match status" value="1"/>
</dbReference>
<dbReference type="PROSITE" id="PS50887">
    <property type="entry name" value="GGDEF"/>
    <property type="match status" value="1"/>
</dbReference>
<proteinExistence type="predicted"/>
<dbReference type="PROSITE" id="PS50112">
    <property type="entry name" value="PAS"/>
    <property type="match status" value="2"/>
</dbReference>
<dbReference type="Gene3D" id="3.30.450.20">
    <property type="entry name" value="PAS domain"/>
    <property type="match status" value="2"/>
</dbReference>
<protein>
    <submittedName>
        <fullName evidence="4">Diguanylate cyclase</fullName>
        <ecNumber evidence="4">2.7.7.65</ecNumber>
    </submittedName>
</protein>
<dbReference type="Pfam" id="PF08448">
    <property type="entry name" value="PAS_4"/>
    <property type="match status" value="1"/>
</dbReference>
<dbReference type="RefSeq" id="WP_272139852.1">
    <property type="nucleotide sequence ID" value="NZ_JAQLOI010000003.1"/>
</dbReference>
<comment type="caution">
    <text evidence="4">The sequence shown here is derived from an EMBL/GenBank/DDBJ whole genome shotgun (WGS) entry which is preliminary data.</text>
</comment>
<dbReference type="GO" id="GO:0052621">
    <property type="term" value="F:diguanylate cyclase activity"/>
    <property type="evidence" value="ECO:0007669"/>
    <property type="project" value="UniProtKB-EC"/>
</dbReference>
<accession>A0ABT4YWC1</accession>
<dbReference type="InterPro" id="IPR000700">
    <property type="entry name" value="PAS-assoc_C"/>
</dbReference>
<keyword evidence="4" id="KW-0548">Nucleotidyltransferase</keyword>
<dbReference type="InterPro" id="IPR013656">
    <property type="entry name" value="PAS_4"/>
</dbReference>
<dbReference type="Pfam" id="PF13426">
    <property type="entry name" value="PAS_9"/>
    <property type="match status" value="1"/>
</dbReference>
<dbReference type="InterPro" id="IPR035965">
    <property type="entry name" value="PAS-like_dom_sf"/>
</dbReference>
<dbReference type="EMBL" id="JAQLOI010000003">
    <property type="protein sequence ID" value="MDB1125808.1"/>
    <property type="molecule type" value="Genomic_DNA"/>
</dbReference>
<dbReference type="InterPro" id="IPR001610">
    <property type="entry name" value="PAC"/>
</dbReference>
<dbReference type="InterPro" id="IPR052163">
    <property type="entry name" value="DGC-Regulatory_Protein"/>
</dbReference>
<dbReference type="SMART" id="SM00086">
    <property type="entry name" value="PAC"/>
    <property type="match status" value="2"/>
</dbReference>
<gene>
    <name evidence="4" type="ORF">PGX00_19945</name>
</gene>
<evidence type="ECO:0000259" key="3">
    <source>
        <dbReference type="PROSITE" id="PS50887"/>
    </source>
</evidence>
<evidence type="ECO:0000259" key="2">
    <source>
        <dbReference type="PROSITE" id="PS50113"/>
    </source>
</evidence>
<dbReference type="CDD" id="cd01949">
    <property type="entry name" value="GGDEF"/>
    <property type="match status" value="1"/>
</dbReference>
<dbReference type="PROSITE" id="PS50113">
    <property type="entry name" value="PAC"/>
    <property type="match status" value="2"/>
</dbReference>
<evidence type="ECO:0000313" key="5">
    <source>
        <dbReference type="Proteomes" id="UP001210678"/>
    </source>
</evidence>